<comment type="caution">
    <text evidence="2">The sequence shown here is derived from an EMBL/GenBank/DDBJ whole genome shotgun (WGS) entry which is preliminary data.</text>
</comment>
<reference evidence="3" key="1">
    <citation type="journal article" date="2019" name="Int. J. Syst. Evol. Microbiol.">
        <title>The Global Catalogue of Microorganisms (GCM) 10K type strain sequencing project: providing services to taxonomists for standard genome sequencing and annotation.</title>
        <authorList>
            <consortium name="The Broad Institute Genomics Platform"/>
            <consortium name="The Broad Institute Genome Sequencing Center for Infectious Disease"/>
            <person name="Wu L."/>
            <person name="Ma J."/>
        </authorList>
    </citation>
    <scope>NUCLEOTIDE SEQUENCE [LARGE SCALE GENOMIC DNA]</scope>
    <source>
        <strain evidence="3">CCUG 59858</strain>
    </source>
</reference>
<sequence length="1162" mass="131496">MSDLIEDLRNYSNSKGNSEHDREKKDFFNKLIRLLEENQLNVATLTEELSKLTLRQRKNLFYLRRQFGASSTSRAGDFITMIFESLNISLEPLELESVVRSGMSEAKKLNLQWRVYHIWLSDRFNADNIHALERELKYYMGLQPINKVPLASLIQIQLEEQNYQQLEQLLLKANRYAPEYLSEVINKLVIQAPAAMQELIAIARRNPDLTKKIITANAEIAYQAARQDSSLFFHLSAELQRSLLAKAELENNSQFHEELARVKYEEPVLSASEQGYFNRLLIDGGYCREAATQGHEAHKLYKQLNQNIINQVTPAIIAHDQAENAVKLINSYLEKFPGTYKKLFFEQLKTEIIRGNKFDQALLQGHLQRASRERLFAKWSGRDKSRAGELICKLAAEVCAFPNLNDLQKHKILSQGLLPAVNQEGMKQRISRQVENCLHNPALCIASNVGQVVKRVVEFYQSFSRITEYEQARQQLNAEAIYQRYLISKGLQQASEQETLLVDTQGHILTTVKLGQDDINAILTQMTGNEVRHGTLAMIASRLGVSQLTAATVCNLDVSLHPELMARVRQTILGNEPGEQLSIIVDSYLASNQRGSVIALQEEMMMHAQLGLRTLLKKFPEIILTDTQNLQLMHGINCLVLGKFRRILANSRPELNFVYINRELDNCRKELAPLCRELVVETLVSIMDSNQKLQFQDVLVKLESSDFENTTATGLDYLRTDSCNGTVVRIEATEYTAHGKVLGGQKQALRLLARNHYQPQSGQVMPYANSTQEARVPSIAVISVPHSESVHDVTAKLGYSAQQLRQKVPGYRGPIVYNLLTSLHSSAYERLLDNRNRQRESARQILIGAHHYNRAQVRKGMPFELIYVQNIPVNQHTVELNSASLNDANAEAALMVDIALLSTLYHHRYIFPPAMQTSIARCYKNAHWHYVSFLTDAEKREFYFKNSEAGVNTVRLIENYRTSWAVAEFDNLSADFNNLAVLCLLKMFADGSYKKKQFGMLMQTLSVFSEPISQAGCKSANERYQAVAGRVELLKSLSVDPNLTPEKQNVIDAMKGYIAGKSPLDYVQYRLDTAYNLYNLQGAAASFSTEDQGGPSKVQSTKNRNKPGVINEMVNTNYAETGYLTRLQQTNASELQAHKANLHTSYQKLFGNGPAILPGPHK</sequence>
<dbReference type="RefSeq" id="WP_382343299.1">
    <property type="nucleotide sequence ID" value="NZ_JBHSAB010000022.1"/>
</dbReference>
<feature type="compositionally biased region" description="Polar residues" evidence="1">
    <location>
        <begin position="1087"/>
        <end position="1102"/>
    </location>
</feature>
<proteinExistence type="predicted"/>
<evidence type="ECO:0000313" key="2">
    <source>
        <dbReference type="EMBL" id="MFC3909257.1"/>
    </source>
</evidence>
<accession>A0ABV8CGA5</accession>
<evidence type="ECO:0000256" key="1">
    <source>
        <dbReference type="SAM" id="MobiDB-lite"/>
    </source>
</evidence>
<dbReference type="EMBL" id="JBHSAB010000022">
    <property type="protein sequence ID" value="MFC3909257.1"/>
    <property type="molecule type" value="Genomic_DNA"/>
</dbReference>
<feature type="region of interest" description="Disordered" evidence="1">
    <location>
        <begin position="1087"/>
        <end position="1108"/>
    </location>
</feature>
<dbReference type="Proteomes" id="UP001595758">
    <property type="component" value="Unassembled WGS sequence"/>
</dbReference>
<protein>
    <submittedName>
        <fullName evidence="2">Uncharacterized protein</fullName>
    </submittedName>
</protein>
<gene>
    <name evidence="2" type="ORF">ACFORL_09250</name>
</gene>
<evidence type="ECO:0000313" key="3">
    <source>
        <dbReference type="Proteomes" id="UP001595758"/>
    </source>
</evidence>
<name>A0ABV8CGA5_9GAMM</name>
<keyword evidence="3" id="KW-1185">Reference proteome</keyword>
<organism evidence="2 3">
    <name type="scientific">Legionella dresdenensis</name>
    <dbReference type="NCBI Taxonomy" id="450200"/>
    <lineage>
        <taxon>Bacteria</taxon>
        <taxon>Pseudomonadati</taxon>
        <taxon>Pseudomonadota</taxon>
        <taxon>Gammaproteobacteria</taxon>
        <taxon>Legionellales</taxon>
        <taxon>Legionellaceae</taxon>
        <taxon>Legionella</taxon>
    </lineage>
</organism>